<sequence>MRIQLLHSFSGFITAATLFAASLVAPATAHADCGDPGQDPCTGPVPTVDQVVGILAELTDPERPAASKTDIVVPGFTPEEDQTLDDHLNQMNAHGGRLPIDFLVTNIQPAPDDLAGATVETMGPGPRYTQTAARPFVLADQHGHWFITHDSAIILTNAWYRNSRRRFIPVVP</sequence>
<evidence type="ECO:0000256" key="1">
    <source>
        <dbReference type="ARBA" id="ARBA00022729"/>
    </source>
</evidence>
<comment type="similarity">
    <text evidence="2">Belongs to the MTB12 family.</text>
</comment>
<name>A0ABY8W329_9MYCO</name>
<dbReference type="InterPro" id="IPR058644">
    <property type="entry name" value="Mtb12-like_C"/>
</dbReference>
<proteinExistence type="inferred from homology"/>
<keyword evidence="6" id="KW-1185">Reference proteome</keyword>
<accession>A0ABY8W329</accession>
<keyword evidence="1 3" id="KW-0732">Signal</keyword>
<dbReference type="Pfam" id="PF26580">
    <property type="entry name" value="Mtb12_C"/>
    <property type="match status" value="1"/>
</dbReference>
<dbReference type="RefSeq" id="WP_285190340.1">
    <property type="nucleotide sequence ID" value="NZ_CP126981.1"/>
</dbReference>
<feature type="chain" id="PRO_5045544590" description="Low molecular weight antigen MTB12-like C-terminal domain-containing protein" evidence="3">
    <location>
        <begin position="32"/>
        <end position="172"/>
    </location>
</feature>
<feature type="signal peptide" evidence="3">
    <location>
        <begin position="1"/>
        <end position="31"/>
    </location>
</feature>
<gene>
    <name evidence="5" type="ORF">PT015_09330</name>
</gene>
<organism evidence="5 6">
    <name type="scientific">Candidatus Mycobacterium wuenschmannii</name>
    <dbReference type="NCBI Taxonomy" id="3027808"/>
    <lineage>
        <taxon>Bacteria</taxon>
        <taxon>Bacillati</taxon>
        <taxon>Actinomycetota</taxon>
        <taxon>Actinomycetes</taxon>
        <taxon>Mycobacteriales</taxon>
        <taxon>Mycobacteriaceae</taxon>
        <taxon>Mycobacterium</taxon>
    </lineage>
</organism>
<dbReference type="Proteomes" id="UP001236585">
    <property type="component" value="Chromosome"/>
</dbReference>
<dbReference type="EMBL" id="CP126981">
    <property type="protein sequence ID" value="WIM89605.1"/>
    <property type="molecule type" value="Genomic_DNA"/>
</dbReference>
<evidence type="ECO:0000259" key="4">
    <source>
        <dbReference type="Pfam" id="PF26580"/>
    </source>
</evidence>
<evidence type="ECO:0000256" key="3">
    <source>
        <dbReference type="SAM" id="SignalP"/>
    </source>
</evidence>
<reference evidence="5 6" key="1">
    <citation type="journal article" date="2023" name="Microbiol. Resour. Announc.">
        <title>Complete Genome Sequence of Mycobacterium wuenschmanii, a novel Nontuberculous Mycobacterium Isolated from a captive population of Amazon Milk Frogs.</title>
        <authorList>
            <person name="Hicks J."/>
            <person name="Zeineldin M."/>
            <person name="Ward H."/>
            <person name="Wuenschmann A."/>
            <person name="Camp P."/>
            <person name="Farrell D."/>
            <person name="Lehman K."/>
            <person name="Thacker T."/>
            <person name="Cuthbert E."/>
        </authorList>
    </citation>
    <scope>NUCLEOTIDE SEQUENCE [LARGE SCALE GENOMIC DNA]</scope>
    <source>
        <strain evidence="5 6">Wuenschmanii</strain>
    </source>
</reference>
<evidence type="ECO:0000313" key="5">
    <source>
        <dbReference type="EMBL" id="WIM89605.1"/>
    </source>
</evidence>
<evidence type="ECO:0000313" key="6">
    <source>
        <dbReference type="Proteomes" id="UP001236585"/>
    </source>
</evidence>
<feature type="domain" description="Low molecular weight antigen MTB12-like C-terminal" evidence="4">
    <location>
        <begin position="44"/>
        <end position="155"/>
    </location>
</feature>
<protein>
    <recommendedName>
        <fullName evidence="4">Low molecular weight antigen MTB12-like C-terminal domain-containing protein</fullName>
    </recommendedName>
</protein>
<evidence type="ECO:0000256" key="2">
    <source>
        <dbReference type="ARBA" id="ARBA00093774"/>
    </source>
</evidence>